<gene>
    <name evidence="1" type="ORF">OS493_026793</name>
</gene>
<reference evidence="1" key="1">
    <citation type="submission" date="2023-01" db="EMBL/GenBank/DDBJ databases">
        <title>Genome assembly of the deep-sea coral Lophelia pertusa.</title>
        <authorList>
            <person name="Herrera S."/>
            <person name="Cordes E."/>
        </authorList>
    </citation>
    <scope>NUCLEOTIDE SEQUENCE</scope>
    <source>
        <strain evidence="1">USNM1676648</strain>
        <tissue evidence="1">Polyp</tissue>
    </source>
</reference>
<dbReference type="SUPFAM" id="SSF53098">
    <property type="entry name" value="Ribonuclease H-like"/>
    <property type="match status" value="1"/>
</dbReference>
<dbReference type="InterPro" id="IPR036397">
    <property type="entry name" value="RNaseH_sf"/>
</dbReference>
<accession>A0A9X0D2S5</accession>
<proteinExistence type="predicted"/>
<dbReference type="AlphaFoldDB" id="A0A9X0D2S5"/>
<dbReference type="OrthoDB" id="5989985at2759"/>
<dbReference type="Gene3D" id="3.30.420.10">
    <property type="entry name" value="Ribonuclease H-like superfamily/Ribonuclease H"/>
    <property type="match status" value="1"/>
</dbReference>
<dbReference type="InterPro" id="IPR012337">
    <property type="entry name" value="RNaseH-like_sf"/>
</dbReference>
<protein>
    <submittedName>
        <fullName evidence="1">Uncharacterized protein</fullName>
    </submittedName>
</protein>
<keyword evidence="2" id="KW-1185">Reference proteome</keyword>
<organism evidence="1 2">
    <name type="scientific">Desmophyllum pertusum</name>
    <dbReference type="NCBI Taxonomy" id="174260"/>
    <lineage>
        <taxon>Eukaryota</taxon>
        <taxon>Metazoa</taxon>
        <taxon>Cnidaria</taxon>
        <taxon>Anthozoa</taxon>
        <taxon>Hexacorallia</taxon>
        <taxon>Scleractinia</taxon>
        <taxon>Caryophylliina</taxon>
        <taxon>Caryophylliidae</taxon>
        <taxon>Desmophyllum</taxon>
    </lineage>
</organism>
<evidence type="ECO:0000313" key="1">
    <source>
        <dbReference type="EMBL" id="KAJ7383608.1"/>
    </source>
</evidence>
<dbReference type="EMBL" id="MU825896">
    <property type="protein sequence ID" value="KAJ7383608.1"/>
    <property type="molecule type" value="Genomic_DNA"/>
</dbReference>
<dbReference type="GO" id="GO:0003676">
    <property type="term" value="F:nucleic acid binding"/>
    <property type="evidence" value="ECO:0007669"/>
    <property type="project" value="InterPro"/>
</dbReference>
<name>A0A9X0D2S5_9CNID</name>
<sequence length="97" mass="11041">MECCKFPGKIHLVKDEVDEQQLVQEGIVCQDFERQKALGMDIEHLKSQRICLIQLASKENAVLWACHQGTFRDKLPPYLLSILYGDVLKVGHSLGVF</sequence>
<evidence type="ECO:0000313" key="2">
    <source>
        <dbReference type="Proteomes" id="UP001163046"/>
    </source>
</evidence>
<comment type="caution">
    <text evidence="1">The sequence shown here is derived from an EMBL/GenBank/DDBJ whole genome shotgun (WGS) entry which is preliminary data.</text>
</comment>
<dbReference type="Proteomes" id="UP001163046">
    <property type="component" value="Unassembled WGS sequence"/>
</dbReference>